<evidence type="ECO:0000259" key="2">
    <source>
        <dbReference type="PROSITE" id="PS50943"/>
    </source>
</evidence>
<dbReference type="GO" id="GO:0003677">
    <property type="term" value="F:DNA binding"/>
    <property type="evidence" value="ECO:0007669"/>
    <property type="project" value="UniProtKB-KW"/>
</dbReference>
<dbReference type="GO" id="GO:0005829">
    <property type="term" value="C:cytosol"/>
    <property type="evidence" value="ECO:0007669"/>
    <property type="project" value="TreeGrafter"/>
</dbReference>
<keyword evidence="1" id="KW-0238">DNA-binding</keyword>
<dbReference type="PATRIC" id="fig|1461583.4.peg.1832"/>
<dbReference type="PANTHER" id="PTHR46797:SF1">
    <property type="entry name" value="METHYLPHOSPHONATE SYNTHASE"/>
    <property type="match status" value="1"/>
</dbReference>
<dbReference type="GO" id="GO:0003700">
    <property type="term" value="F:DNA-binding transcription factor activity"/>
    <property type="evidence" value="ECO:0007669"/>
    <property type="project" value="TreeGrafter"/>
</dbReference>
<accession>A0A078MHW2</accession>
<dbReference type="PANTHER" id="PTHR46797">
    <property type="entry name" value="HTH-TYPE TRANSCRIPTIONAL REGULATOR"/>
    <property type="match status" value="1"/>
</dbReference>
<gene>
    <name evidence="3" type="ORF">BN1050_01908</name>
</gene>
<dbReference type="HOGENOM" id="CLU_2233243_0_0_9"/>
<dbReference type="PROSITE" id="PS50943">
    <property type="entry name" value="HTH_CROC1"/>
    <property type="match status" value="1"/>
</dbReference>
<sequence length="105" mass="12085">MNETKSFGASLRQLRKSKMLSLVQLSEQSGVSNPYLSQIENVKFVPSLEILRKLAVALDHDIYILALGAGIYSEEDLTMLQRHDRKSIFTDDDFTYETYKSHYHV</sequence>
<dbReference type="AlphaFoldDB" id="A0A078MHW2"/>
<evidence type="ECO:0000313" key="3">
    <source>
        <dbReference type="EMBL" id="CEA04261.1"/>
    </source>
</evidence>
<dbReference type="SUPFAM" id="SSF47413">
    <property type="entry name" value="lambda repressor-like DNA-binding domains"/>
    <property type="match status" value="1"/>
</dbReference>
<reference evidence="3" key="1">
    <citation type="submission" date="2014-07" db="EMBL/GenBank/DDBJ databases">
        <authorList>
            <person name="Urmite Genomes Urmite Genomes"/>
        </authorList>
    </citation>
    <scope>NUCLEOTIDE SEQUENCE</scope>
    <source>
        <strain evidence="3">13S34_air</strain>
    </source>
</reference>
<protein>
    <submittedName>
        <fullName evidence="3">Anaerobic benzoate catabolism transcriptional regulator</fullName>
    </submittedName>
</protein>
<dbReference type="EMBL" id="LN483075">
    <property type="protein sequence ID" value="CEA04261.1"/>
    <property type="molecule type" value="Genomic_DNA"/>
</dbReference>
<feature type="domain" description="HTH cro/C1-type" evidence="2">
    <location>
        <begin position="11"/>
        <end position="65"/>
    </location>
</feature>
<dbReference type="InterPro" id="IPR050807">
    <property type="entry name" value="TransReg_Diox_bact_type"/>
</dbReference>
<dbReference type="InterPro" id="IPR010982">
    <property type="entry name" value="Lambda_DNA-bd_dom_sf"/>
</dbReference>
<dbReference type="Pfam" id="PF01381">
    <property type="entry name" value="HTH_3"/>
    <property type="match status" value="1"/>
</dbReference>
<dbReference type="CDD" id="cd00093">
    <property type="entry name" value="HTH_XRE"/>
    <property type="match status" value="1"/>
</dbReference>
<dbReference type="SMART" id="SM00530">
    <property type="entry name" value="HTH_XRE"/>
    <property type="match status" value="1"/>
</dbReference>
<organism evidence="3">
    <name type="scientific">Metalysinibacillus saudimassiliensis</name>
    <dbReference type="NCBI Taxonomy" id="1461583"/>
    <lineage>
        <taxon>Bacteria</taxon>
        <taxon>Bacillati</taxon>
        <taxon>Bacillota</taxon>
        <taxon>Bacilli</taxon>
        <taxon>Bacillales</taxon>
        <taxon>Caryophanaceae</taxon>
        <taxon>Metalysinibacillus</taxon>
    </lineage>
</organism>
<proteinExistence type="predicted"/>
<dbReference type="Gene3D" id="1.10.260.40">
    <property type="entry name" value="lambda repressor-like DNA-binding domains"/>
    <property type="match status" value="1"/>
</dbReference>
<dbReference type="InterPro" id="IPR001387">
    <property type="entry name" value="Cro/C1-type_HTH"/>
</dbReference>
<name>A0A078MHW2_9BACL</name>
<evidence type="ECO:0000256" key="1">
    <source>
        <dbReference type="ARBA" id="ARBA00023125"/>
    </source>
</evidence>